<evidence type="ECO:0000313" key="1">
    <source>
        <dbReference type="EMBL" id="CAH1968744.1"/>
    </source>
</evidence>
<accession>A0A9P0K6P3</accession>
<dbReference type="Proteomes" id="UP001152888">
    <property type="component" value="Unassembled WGS sequence"/>
</dbReference>
<name>A0A9P0K6P3_ACAOB</name>
<protein>
    <submittedName>
        <fullName evidence="1">Uncharacterized protein</fullName>
    </submittedName>
</protein>
<sequence>MQPMDVAVYDPLKTHFEREVNIFQKSHLGRITSTMQLGLLAPAFLKTAVAINAVHGFERPGIWPINKHAFGNQHFAPAEVLVGTSTSSSQTATLSSLGIIALPESAVQASPSIDSHDQPTLPSLANATQQSDSVLSHIQEGNTPILESINPLFRRQMNLKF</sequence>
<keyword evidence="2" id="KW-1185">Reference proteome</keyword>
<dbReference type="EMBL" id="CAKOFQ010006756">
    <property type="protein sequence ID" value="CAH1968744.1"/>
    <property type="molecule type" value="Genomic_DNA"/>
</dbReference>
<gene>
    <name evidence="1" type="ORF">ACAOBT_LOCUS8038</name>
</gene>
<reference evidence="1" key="1">
    <citation type="submission" date="2022-03" db="EMBL/GenBank/DDBJ databases">
        <authorList>
            <person name="Sayadi A."/>
        </authorList>
    </citation>
    <scope>NUCLEOTIDE SEQUENCE</scope>
</reference>
<evidence type="ECO:0000313" key="2">
    <source>
        <dbReference type="Proteomes" id="UP001152888"/>
    </source>
</evidence>
<comment type="caution">
    <text evidence="1">The sequence shown here is derived from an EMBL/GenBank/DDBJ whole genome shotgun (WGS) entry which is preliminary data.</text>
</comment>
<dbReference type="OrthoDB" id="8194222at2759"/>
<proteinExistence type="predicted"/>
<dbReference type="AlphaFoldDB" id="A0A9P0K6P3"/>
<organism evidence="1 2">
    <name type="scientific">Acanthoscelides obtectus</name>
    <name type="common">Bean weevil</name>
    <name type="synonym">Bruchus obtectus</name>
    <dbReference type="NCBI Taxonomy" id="200917"/>
    <lineage>
        <taxon>Eukaryota</taxon>
        <taxon>Metazoa</taxon>
        <taxon>Ecdysozoa</taxon>
        <taxon>Arthropoda</taxon>
        <taxon>Hexapoda</taxon>
        <taxon>Insecta</taxon>
        <taxon>Pterygota</taxon>
        <taxon>Neoptera</taxon>
        <taxon>Endopterygota</taxon>
        <taxon>Coleoptera</taxon>
        <taxon>Polyphaga</taxon>
        <taxon>Cucujiformia</taxon>
        <taxon>Chrysomeloidea</taxon>
        <taxon>Chrysomelidae</taxon>
        <taxon>Bruchinae</taxon>
        <taxon>Bruchini</taxon>
        <taxon>Acanthoscelides</taxon>
    </lineage>
</organism>